<gene>
    <name evidence="2" type="ORF">KUDE01_010647</name>
</gene>
<protein>
    <submittedName>
        <fullName evidence="2">Zinc finger BED domain containing protein 1</fullName>
    </submittedName>
</protein>
<dbReference type="GO" id="GO:0005634">
    <property type="term" value="C:nucleus"/>
    <property type="evidence" value="ECO:0007669"/>
    <property type="project" value="TreeGrafter"/>
</dbReference>
<organism evidence="2 3">
    <name type="scientific">Dissostichus eleginoides</name>
    <name type="common">Patagonian toothfish</name>
    <name type="synonym">Dissostichus amissus</name>
    <dbReference type="NCBI Taxonomy" id="100907"/>
    <lineage>
        <taxon>Eukaryota</taxon>
        <taxon>Metazoa</taxon>
        <taxon>Chordata</taxon>
        <taxon>Craniata</taxon>
        <taxon>Vertebrata</taxon>
        <taxon>Euteleostomi</taxon>
        <taxon>Actinopterygii</taxon>
        <taxon>Neopterygii</taxon>
        <taxon>Teleostei</taxon>
        <taxon>Neoteleostei</taxon>
        <taxon>Acanthomorphata</taxon>
        <taxon>Eupercaria</taxon>
        <taxon>Perciformes</taxon>
        <taxon>Notothenioidei</taxon>
        <taxon>Nototheniidae</taxon>
        <taxon>Dissostichus</taxon>
    </lineage>
</organism>
<dbReference type="AlphaFoldDB" id="A0AAD9BYY3"/>
<accession>A0AAD9BYY3</accession>
<feature type="compositionally biased region" description="Basic and acidic residues" evidence="1">
    <location>
        <begin position="409"/>
        <end position="419"/>
    </location>
</feature>
<feature type="region of interest" description="Disordered" evidence="1">
    <location>
        <begin position="384"/>
        <end position="464"/>
    </location>
</feature>
<sequence length="464" mass="52020">MNYHLKHAHPLYVDRATPSTSTSSSQPPLKLSQFLTLVLKPPLSDKRKRDITDKIADFVALDMRPINIVEGEGFKPMMKFIEPGYTVPKRDTVMHAIKNKYNTTKQTKVLEVSHTAANIAERLGEVMEEFGIPPEKRVAVVHDNAANMVLCAQQLSQNPSWGNVQGIRCAGHTLQLCINAAVKLDPICRVIAAARRLVGHFKKRAKATSALTLKQKQQNVAEHKLIQDVSTRWNSTYSMLERLLEQRCPVTAVLSEPGTTHRSDRDLDLTTAQWRIAEDIVSVLRPMITLTELLSQDVNASLSATLPMLVNMKRRHLLSRDDDSTTVKAVKKKITEEIDKRWELTGSLESSIYIQAAVLDPRFKSLSFLDAEKRDDAYATVSDLAESLSPAEEATAQREDSSGAEESEPAPKRQREKQPDISMLMAFDEDQETEDHKKEMKTYLDRTKLGGTSSKSKRVPGDIP</sequence>
<dbReference type="InterPro" id="IPR012337">
    <property type="entry name" value="RNaseH-like_sf"/>
</dbReference>
<dbReference type="SUPFAM" id="SSF140996">
    <property type="entry name" value="Hermes dimerisation domain"/>
    <property type="match status" value="1"/>
</dbReference>
<dbReference type="EMBL" id="JASDAP010000015">
    <property type="protein sequence ID" value="KAK1891821.1"/>
    <property type="molecule type" value="Genomic_DNA"/>
</dbReference>
<reference evidence="2" key="1">
    <citation type="submission" date="2023-04" db="EMBL/GenBank/DDBJ databases">
        <title>Chromosome-level genome of Chaenocephalus aceratus.</title>
        <authorList>
            <person name="Park H."/>
        </authorList>
    </citation>
    <scope>NUCLEOTIDE SEQUENCE</scope>
    <source>
        <strain evidence="2">DE</strain>
        <tissue evidence="2">Muscle</tissue>
    </source>
</reference>
<evidence type="ECO:0000313" key="2">
    <source>
        <dbReference type="EMBL" id="KAK1891821.1"/>
    </source>
</evidence>
<dbReference type="GO" id="GO:0006357">
    <property type="term" value="P:regulation of transcription by RNA polymerase II"/>
    <property type="evidence" value="ECO:0007669"/>
    <property type="project" value="TreeGrafter"/>
</dbReference>
<dbReference type="Gene3D" id="1.10.10.1070">
    <property type="entry name" value="Zinc finger, BED domain-containing"/>
    <property type="match status" value="1"/>
</dbReference>
<dbReference type="PANTHER" id="PTHR46169:SF29">
    <property type="entry name" value="DNA REPLICATION-RELATED ELEMENT FACTOR, ISOFORM A"/>
    <property type="match status" value="1"/>
</dbReference>
<feature type="compositionally biased region" description="Basic and acidic residues" evidence="1">
    <location>
        <begin position="434"/>
        <end position="448"/>
    </location>
</feature>
<dbReference type="Proteomes" id="UP001228049">
    <property type="component" value="Unassembled WGS sequence"/>
</dbReference>
<comment type="caution">
    <text evidence="2">The sequence shown here is derived from an EMBL/GenBank/DDBJ whole genome shotgun (WGS) entry which is preliminary data.</text>
</comment>
<dbReference type="InterPro" id="IPR052717">
    <property type="entry name" value="Vacuolar_transposase_reg"/>
</dbReference>
<dbReference type="SUPFAM" id="SSF53098">
    <property type="entry name" value="Ribonuclease H-like"/>
    <property type="match status" value="1"/>
</dbReference>
<keyword evidence="3" id="KW-1185">Reference proteome</keyword>
<proteinExistence type="predicted"/>
<name>A0AAD9BYY3_DISEL</name>
<evidence type="ECO:0000313" key="3">
    <source>
        <dbReference type="Proteomes" id="UP001228049"/>
    </source>
</evidence>
<evidence type="ECO:0000256" key="1">
    <source>
        <dbReference type="SAM" id="MobiDB-lite"/>
    </source>
</evidence>
<dbReference type="PANTHER" id="PTHR46169">
    <property type="entry name" value="DNA REPLICATION-RELATED ELEMENT FACTOR, ISOFORM A"/>
    <property type="match status" value="1"/>
</dbReference>